<dbReference type="InterPro" id="IPR014718">
    <property type="entry name" value="GH-type_carb-bd"/>
</dbReference>
<organism evidence="7 8">
    <name type="scientific">Novosphingobium lindaniclasticum LE124</name>
    <dbReference type="NCBI Taxonomy" id="1096930"/>
    <lineage>
        <taxon>Bacteria</taxon>
        <taxon>Pseudomonadati</taxon>
        <taxon>Pseudomonadota</taxon>
        <taxon>Alphaproteobacteria</taxon>
        <taxon>Sphingomonadales</taxon>
        <taxon>Sphingomonadaceae</taxon>
        <taxon>Novosphingobium</taxon>
    </lineage>
</organism>
<dbReference type="Gene3D" id="2.60.40.10">
    <property type="entry name" value="Immunoglobulins"/>
    <property type="match status" value="1"/>
</dbReference>
<evidence type="ECO:0000256" key="3">
    <source>
        <dbReference type="ARBA" id="ARBA00009284"/>
    </source>
</evidence>
<dbReference type="InterPro" id="IPR011013">
    <property type="entry name" value="Gal_mutarotase_sf_dom"/>
</dbReference>
<comment type="similarity">
    <text evidence="3">Belongs to the OpgD/OpgG family.</text>
</comment>
<evidence type="ECO:0000313" key="7">
    <source>
        <dbReference type="EMBL" id="EQB19292.1"/>
    </source>
</evidence>
<sequence>MNRTNMRGASPEAGPIAEADLPVSQRSLARREFSGLLALVAGLAAFPRVTEAAVQPKFAAPRPFSWDTLVQQARELAGRPWTAPTTSPHAAADFDAAGRLTYGQAQALGGNVRLFPTTRGTSPHAVKLHLVENGAARELIDARGLFVGGKQGDPAGFRVMTADQRSDWMAYLGASYFRASGSRDQYGLSARGIAIDTALSKAEEFPAFTEFWIENLAADHIRIHALLEGPSVTGAYAFDCRKAAVGVTQDVRAALFFRRDIERLGAAPITSMFWYDQSDSAKRGDWRPEIHDSDGLALWSGSGERIWVPLSNPAVNRTNALRADRVKGFGLLQRDQAFDHYQDDGAFYDRRPSLWVEPQGDWGAGTVMLYRMPTDAETQDNIAAFWVSDQPAKAGQSREFAYRLTWTSQDPSTGTAARCVDSWQGRAGRPGDTPTGQEARKFVFDFEGPALKGLGRDSGVTAATNLPAKALLHSAAYPVAGQEGRWRVTLDVQPSAVPSPEFRVYLKRGEQALSETVIQGVQP</sequence>
<evidence type="ECO:0000256" key="4">
    <source>
        <dbReference type="ARBA" id="ARBA00022729"/>
    </source>
</evidence>
<keyword evidence="4" id="KW-0732">Signal</keyword>
<dbReference type="InterPro" id="IPR014756">
    <property type="entry name" value="Ig_E-set"/>
</dbReference>
<dbReference type="UniPathway" id="UPA00637"/>
<dbReference type="SUPFAM" id="SSF81296">
    <property type="entry name" value="E set domains"/>
    <property type="match status" value="1"/>
</dbReference>
<comment type="pathway">
    <text evidence="2">Glycan metabolism; osmoregulated periplasmic glucan (OPG) biosynthesis.</text>
</comment>
<proteinExistence type="inferred from homology"/>
<dbReference type="PIRSF" id="PIRSF006281">
    <property type="entry name" value="MdoG"/>
    <property type="match status" value="1"/>
</dbReference>
<dbReference type="InterPro" id="IPR007444">
    <property type="entry name" value="Glucan_biosyn_MdoG_C"/>
</dbReference>
<gene>
    <name evidence="7" type="ORF">L284_02440</name>
</gene>
<dbReference type="SUPFAM" id="SSF74650">
    <property type="entry name" value="Galactose mutarotase-like"/>
    <property type="match status" value="1"/>
</dbReference>
<dbReference type="eggNOG" id="COG3131">
    <property type="taxonomic scope" value="Bacteria"/>
</dbReference>
<name>T0I1X9_9SPHN</name>
<evidence type="ECO:0000256" key="5">
    <source>
        <dbReference type="ARBA" id="ARBA00022764"/>
    </source>
</evidence>
<dbReference type="GO" id="GO:0051274">
    <property type="term" value="P:beta-glucan biosynthetic process"/>
    <property type="evidence" value="ECO:0007669"/>
    <property type="project" value="TreeGrafter"/>
</dbReference>
<dbReference type="Gene3D" id="2.70.98.10">
    <property type="match status" value="1"/>
</dbReference>
<dbReference type="PANTHER" id="PTHR30504">
    <property type="entry name" value="GLUCANS BIOSYNTHESIS PROTEIN"/>
    <property type="match status" value="1"/>
</dbReference>
<evidence type="ECO:0000259" key="6">
    <source>
        <dbReference type="Pfam" id="PF04349"/>
    </source>
</evidence>
<comment type="subcellular location">
    <subcellularLocation>
        <location evidence="1">Periplasm</location>
    </subcellularLocation>
</comment>
<keyword evidence="8" id="KW-1185">Reference proteome</keyword>
<evidence type="ECO:0000256" key="1">
    <source>
        <dbReference type="ARBA" id="ARBA00004418"/>
    </source>
</evidence>
<dbReference type="Proteomes" id="UP000015527">
    <property type="component" value="Unassembled WGS sequence"/>
</dbReference>
<dbReference type="GO" id="GO:0030288">
    <property type="term" value="C:outer membrane-bounded periplasmic space"/>
    <property type="evidence" value="ECO:0007669"/>
    <property type="project" value="TreeGrafter"/>
</dbReference>
<dbReference type="InterPro" id="IPR013783">
    <property type="entry name" value="Ig-like_fold"/>
</dbReference>
<evidence type="ECO:0000256" key="2">
    <source>
        <dbReference type="ARBA" id="ARBA00005001"/>
    </source>
</evidence>
<dbReference type="InterPro" id="IPR014438">
    <property type="entry name" value="Glucan_biosyn_MdoG/MdoD"/>
</dbReference>
<dbReference type="GO" id="GO:0030246">
    <property type="term" value="F:carbohydrate binding"/>
    <property type="evidence" value="ECO:0007669"/>
    <property type="project" value="InterPro"/>
</dbReference>
<dbReference type="EMBL" id="ATHL01000019">
    <property type="protein sequence ID" value="EQB19292.1"/>
    <property type="molecule type" value="Genomic_DNA"/>
</dbReference>
<keyword evidence="5" id="KW-0574">Periplasm</keyword>
<dbReference type="PATRIC" id="fig|1096930.3.peg.477"/>
<dbReference type="GO" id="GO:0003824">
    <property type="term" value="F:catalytic activity"/>
    <property type="evidence" value="ECO:0007669"/>
    <property type="project" value="InterPro"/>
</dbReference>
<protein>
    <recommendedName>
        <fullName evidence="6">Glucan biosynthesis periplasmic MdoG C-terminal domain-containing protein</fullName>
    </recommendedName>
</protein>
<dbReference type="RefSeq" id="WP_021232464.1">
    <property type="nucleotide sequence ID" value="NZ_ATHL01000019.1"/>
</dbReference>
<dbReference type="AlphaFoldDB" id="T0I1X9"/>
<comment type="caution">
    <text evidence="7">The sequence shown here is derived from an EMBL/GenBank/DDBJ whole genome shotgun (WGS) entry which is preliminary data.</text>
</comment>
<reference evidence="7 8" key="1">
    <citation type="journal article" date="2013" name="Genome Announc.">
        <title>Genome Sequence of Novosphingobium lindaniclasticum LE124T, Isolated from a Hexachlorocyclohexane Dumpsite.</title>
        <authorList>
            <person name="Saxena A."/>
            <person name="Nayyar N."/>
            <person name="Sangwan N."/>
            <person name="Kumari R."/>
            <person name="Khurana J.P."/>
            <person name="Lal R."/>
        </authorList>
    </citation>
    <scope>NUCLEOTIDE SEQUENCE [LARGE SCALE GENOMIC DNA]</scope>
    <source>
        <strain evidence="7 8">LE124</strain>
    </source>
</reference>
<feature type="domain" description="Glucan biosynthesis periplasmic MdoG C-terminal" evidence="6">
    <location>
        <begin position="64"/>
        <end position="518"/>
    </location>
</feature>
<dbReference type="PANTHER" id="PTHR30504:SF3">
    <property type="entry name" value="GLUCANS BIOSYNTHESIS PROTEIN D"/>
    <property type="match status" value="1"/>
</dbReference>
<evidence type="ECO:0000313" key="8">
    <source>
        <dbReference type="Proteomes" id="UP000015527"/>
    </source>
</evidence>
<accession>T0I1X9</accession>
<dbReference type="Pfam" id="PF04349">
    <property type="entry name" value="MdoG"/>
    <property type="match status" value="1"/>
</dbReference>